<dbReference type="PANTHER" id="PTHR44757:SF2">
    <property type="entry name" value="BIOFILM ARCHITECTURE MAINTENANCE PROTEIN MBAA"/>
    <property type="match status" value="1"/>
</dbReference>
<evidence type="ECO:0000313" key="9">
    <source>
        <dbReference type="Proteomes" id="UP000448575"/>
    </source>
</evidence>
<dbReference type="NCBIfam" id="TIGR00229">
    <property type="entry name" value="sensory_box"/>
    <property type="match status" value="1"/>
</dbReference>
<evidence type="ECO:0000259" key="3">
    <source>
        <dbReference type="PROSITE" id="PS50110"/>
    </source>
</evidence>
<sequence length="698" mass="76703">MMERRSKALVLVVDDELAARLITRATLEEGGFDVVEAASAAQALALFEDCHPDVVLLDVMLPDGDGVELCEQLRGLPNGRDVPIAMVTGVNDKESIQRAYQSGATDFITKPISWGTLAHRTRFLLRAHHALRDLALSALRMRLAASVFEASNDAILICDRHNRIISTNPAFTRICGHPAHEVLGQDPALLFADVGTRIQYQTMWETLLADNAWQGEFTCRRRNGDTFPAWFSMSLCRDAEGEPEHYIALFTDISLRKVQEQRIAHLAFHDELTGLPNRRLVADRLAVALAQAKRDASQGAVLFVDIDRFKNINDSLGHACGDQLLEQVALRLQGALRGGDTVGRMGGDEFVLLCPGAGHGAAIAARAQAMLATLAEPYQVMGMRLHVSASMGIACYPDDGDTPEVLVRNADAAMYLAKEQGRNNFQFYAPELNASILSRLKLEMELRRALDAGQFELYYQPKLEMADGRLNGAEVLIRWRNDAGQLVPPNRFIPVAEECGLIGAIGDWVLAETCRQHAAWRAAGLLVPVLAVNVSARQFAQPEFAENMGRMLAELGTAPAAIELELTESMLMADVRRTAATLERLKELGFSIAIDDFGTGFSSLNYLRHFRLDVLKIDQSFVRELLQDRAALAIVQSIIALARALNLQTVAEGVETEAQRALLQEQGCGAMQGYLVARPLPASDFAAWLRAYNKGRPP</sequence>
<proteinExistence type="predicted"/>
<reference evidence="8 9" key="1">
    <citation type="submission" date="2019-12" db="EMBL/GenBank/DDBJ databases">
        <title>Novel species isolated from a subtropical stream in China.</title>
        <authorList>
            <person name="Lu H."/>
        </authorList>
    </citation>
    <scope>NUCLEOTIDE SEQUENCE [LARGE SCALE GENOMIC DNA]</scope>
    <source>
        <strain evidence="8 9">DS3</strain>
    </source>
</reference>
<dbReference type="SUPFAM" id="SSF52172">
    <property type="entry name" value="CheY-like"/>
    <property type="match status" value="1"/>
</dbReference>
<evidence type="ECO:0000259" key="6">
    <source>
        <dbReference type="PROSITE" id="PS50883"/>
    </source>
</evidence>
<dbReference type="FunFam" id="3.20.20.450:FF:000001">
    <property type="entry name" value="Cyclic di-GMP phosphodiesterase yahA"/>
    <property type="match status" value="1"/>
</dbReference>
<feature type="domain" description="PAC" evidence="5">
    <location>
        <begin position="213"/>
        <end position="265"/>
    </location>
</feature>
<dbReference type="Proteomes" id="UP000448575">
    <property type="component" value="Unassembled WGS sequence"/>
</dbReference>
<organism evidence="8 9">
    <name type="scientific">Pseudoduganella guangdongensis</name>
    <dbReference type="NCBI Taxonomy" id="2692179"/>
    <lineage>
        <taxon>Bacteria</taxon>
        <taxon>Pseudomonadati</taxon>
        <taxon>Pseudomonadota</taxon>
        <taxon>Betaproteobacteria</taxon>
        <taxon>Burkholderiales</taxon>
        <taxon>Oxalobacteraceae</taxon>
        <taxon>Telluria group</taxon>
        <taxon>Pseudoduganella</taxon>
    </lineage>
</organism>
<dbReference type="Gene3D" id="3.30.450.20">
    <property type="entry name" value="PAS domain"/>
    <property type="match status" value="1"/>
</dbReference>
<dbReference type="SMART" id="SM00052">
    <property type="entry name" value="EAL"/>
    <property type="match status" value="1"/>
</dbReference>
<feature type="domain" description="GGDEF" evidence="7">
    <location>
        <begin position="297"/>
        <end position="430"/>
    </location>
</feature>
<dbReference type="InterPro" id="IPR043128">
    <property type="entry name" value="Rev_trsase/Diguanyl_cyclase"/>
</dbReference>
<dbReference type="PROSITE" id="PS50112">
    <property type="entry name" value="PAS"/>
    <property type="match status" value="1"/>
</dbReference>
<dbReference type="Gene3D" id="3.30.70.270">
    <property type="match status" value="1"/>
</dbReference>
<dbReference type="InterPro" id="IPR001633">
    <property type="entry name" value="EAL_dom"/>
</dbReference>
<evidence type="ECO:0000256" key="1">
    <source>
        <dbReference type="ARBA" id="ARBA00051114"/>
    </source>
</evidence>
<evidence type="ECO:0000256" key="2">
    <source>
        <dbReference type="PROSITE-ProRule" id="PRU00169"/>
    </source>
</evidence>
<dbReference type="InterPro" id="IPR000700">
    <property type="entry name" value="PAS-assoc_C"/>
</dbReference>
<dbReference type="CDD" id="cd01948">
    <property type="entry name" value="EAL"/>
    <property type="match status" value="1"/>
</dbReference>
<protein>
    <submittedName>
        <fullName evidence="8">EAL domain-containing protein</fullName>
    </submittedName>
</protein>
<dbReference type="Gene3D" id="3.20.20.450">
    <property type="entry name" value="EAL domain"/>
    <property type="match status" value="1"/>
</dbReference>
<dbReference type="SMART" id="SM00267">
    <property type="entry name" value="GGDEF"/>
    <property type="match status" value="1"/>
</dbReference>
<dbReference type="SUPFAM" id="SSF55785">
    <property type="entry name" value="PYP-like sensor domain (PAS domain)"/>
    <property type="match status" value="1"/>
</dbReference>
<accession>A0A6N9HP33</accession>
<dbReference type="GO" id="GO:0071732">
    <property type="term" value="P:cellular response to nitric oxide"/>
    <property type="evidence" value="ECO:0007669"/>
    <property type="project" value="UniProtKB-ARBA"/>
</dbReference>
<dbReference type="CDD" id="cd01949">
    <property type="entry name" value="GGDEF"/>
    <property type="match status" value="1"/>
</dbReference>
<feature type="modified residue" description="4-aspartylphosphate" evidence="2">
    <location>
        <position position="58"/>
    </location>
</feature>
<dbReference type="CDD" id="cd00130">
    <property type="entry name" value="PAS"/>
    <property type="match status" value="1"/>
</dbReference>
<dbReference type="InterPro" id="IPR000014">
    <property type="entry name" value="PAS"/>
</dbReference>
<comment type="catalytic activity">
    <reaction evidence="1">
        <text>3',3'-c-di-GMP + H2O = 5'-phosphoguanylyl(3'-&gt;5')guanosine + H(+)</text>
        <dbReference type="Rhea" id="RHEA:24902"/>
        <dbReference type="ChEBI" id="CHEBI:15377"/>
        <dbReference type="ChEBI" id="CHEBI:15378"/>
        <dbReference type="ChEBI" id="CHEBI:58754"/>
        <dbReference type="ChEBI" id="CHEBI:58805"/>
        <dbReference type="EC" id="3.1.4.52"/>
    </reaction>
    <physiologicalReaction direction="left-to-right" evidence="1">
        <dbReference type="Rhea" id="RHEA:24903"/>
    </physiologicalReaction>
</comment>
<evidence type="ECO:0000259" key="7">
    <source>
        <dbReference type="PROSITE" id="PS50887"/>
    </source>
</evidence>
<feature type="domain" description="PAS" evidence="4">
    <location>
        <begin position="140"/>
        <end position="185"/>
    </location>
</feature>
<dbReference type="PROSITE" id="PS50110">
    <property type="entry name" value="RESPONSE_REGULATORY"/>
    <property type="match status" value="1"/>
</dbReference>
<dbReference type="SMART" id="SM00091">
    <property type="entry name" value="PAS"/>
    <property type="match status" value="1"/>
</dbReference>
<dbReference type="FunFam" id="3.30.70.270:FF:000001">
    <property type="entry name" value="Diguanylate cyclase domain protein"/>
    <property type="match status" value="1"/>
</dbReference>
<dbReference type="NCBIfam" id="TIGR00254">
    <property type="entry name" value="GGDEF"/>
    <property type="match status" value="1"/>
</dbReference>
<dbReference type="Pfam" id="PF00563">
    <property type="entry name" value="EAL"/>
    <property type="match status" value="1"/>
</dbReference>
<evidence type="ECO:0000259" key="4">
    <source>
        <dbReference type="PROSITE" id="PS50112"/>
    </source>
</evidence>
<dbReference type="InterPro" id="IPR029787">
    <property type="entry name" value="Nucleotide_cyclase"/>
</dbReference>
<dbReference type="InterPro" id="IPR000160">
    <property type="entry name" value="GGDEF_dom"/>
</dbReference>
<dbReference type="InterPro" id="IPR001789">
    <property type="entry name" value="Sig_transdc_resp-reg_receiver"/>
</dbReference>
<dbReference type="PROSITE" id="PS50883">
    <property type="entry name" value="EAL"/>
    <property type="match status" value="1"/>
</dbReference>
<dbReference type="SMART" id="SM00086">
    <property type="entry name" value="PAC"/>
    <property type="match status" value="1"/>
</dbReference>
<dbReference type="InterPro" id="IPR011006">
    <property type="entry name" value="CheY-like_superfamily"/>
</dbReference>
<keyword evidence="9" id="KW-1185">Reference proteome</keyword>
<dbReference type="Pfam" id="PF13426">
    <property type="entry name" value="PAS_9"/>
    <property type="match status" value="1"/>
</dbReference>
<evidence type="ECO:0000313" key="8">
    <source>
        <dbReference type="EMBL" id="MYN04445.1"/>
    </source>
</evidence>
<name>A0A6N9HP33_9BURK</name>
<evidence type="ECO:0000259" key="5">
    <source>
        <dbReference type="PROSITE" id="PS50113"/>
    </source>
</evidence>
<dbReference type="InterPro" id="IPR001610">
    <property type="entry name" value="PAC"/>
</dbReference>
<dbReference type="AlphaFoldDB" id="A0A6N9HP33"/>
<dbReference type="InterPro" id="IPR052155">
    <property type="entry name" value="Biofilm_reg_signaling"/>
</dbReference>
<dbReference type="PROSITE" id="PS50887">
    <property type="entry name" value="GGDEF"/>
    <property type="match status" value="1"/>
</dbReference>
<dbReference type="GO" id="GO:0000160">
    <property type="term" value="P:phosphorelay signal transduction system"/>
    <property type="evidence" value="ECO:0007669"/>
    <property type="project" value="InterPro"/>
</dbReference>
<dbReference type="Pfam" id="PF00990">
    <property type="entry name" value="GGDEF"/>
    <property type="match status" value="1"/>
</dbReference>
<dbReference type="GO" id="GO:0071111">
    <property type="term" value="F:cyclic-guanylate-specific phosphodiesterase activity"/>
    <property type="evidence" value="ECO:0007669"/>
    <property type="project" value="UniProtKB-EC"/>
</dbReference>
<dbReference type="Pfam" id="PF00072">
    <property type="entry name" value="Response_reg"/>
    <property type="match status" value="1"/>
</dbReference>
<dbReference type="InterPro" id="IPR035919">
    <property type="entry name" value="EAL_sf"/>
</dbReference>
<comment type="caution">
    <text evidence="8">The sequence shown here is derived from an EMBL/GenBank/DDBJ whole genome shotgun (WGS) entry which is preliminary data.</text>
</comment>
<feature type="domain" description="Response regulatory" evidence="3">
    <location>
        <begin position="9"/>
        <end position="125"/>
    </location>
</feature>
<feature type="domain" description="EAL" evidence="6">
    <location>
        <begin position="439"/>
        <end position="693"/>
    </location>
</feature>
<dbReference type="PROSITE" id="PS50113">
    <property type="entry name" value="PAC"/>
    <property type="match status" value="1"/>
</dbReference>
<dbReference type="InterPro" id="IPR035965">
    <property type="entry name" value="PAS-like_dom_sf"/>
</dbReference>
<dbReference type="EMBL" id="WWCJ01000017">
    <property type="protein sequence ID" value="MYN04445.1"/>
    <property type="molecule type" value="Genomic_DNA"/>
</dbReference>
<dbReference type="Gene3D" id="3.40.50.2300">
    <property type="match status" value="1"/>
</dbReference>
<dbReference type="SUPFAM" id="SSF55073">
    <property type="entry name" value="Nucleotide cyclase"/>
    <property type="match status" value="1"/>
</dbReference>
<dbReference type="SMART" id="SM00448">
    <property type="entry name" value="REC"/>
    <property type="match status" value="1"/>
</dbReference>
<keyword evidence="2" id="KW-0597">Phosphoprotein</keyword>
<dbReference type="PANTHER" id="PTHR44757">
    <property type="entry name" value="DIGUANYLATE CYCLASE DGCP"/>
    <property type="match status" value="1"/>
</dbReference>
<dbReference type="RefSeq" id="WP_161027408.1">
    <property type="nucleotide sequence ID" value="NZ_WWCJ01000017.1"/>
</dbReference>
<dbReference type="SUPFAM" id="SSF141868">
    <property type="entry name" value="EAL domain-like"/>
    <property type="match status" value="1"/>
</dbReference>
<gene>
    <name evidence="8" type="ORF">GTP41_20345</name>
</gene>